<evidence type="ECO:0000313" key="2">
    <source>
        <dbReference type="EMBL" id="CAA9466066.1"/>
    </source>
</evidence>
<feature type="region of interest" description="Disordered" evidence="1">
    <location>
        <begin position="42"/>
        <end position="76"/>
    </location>
</feature>
<reference evidence="2" key="1">
    <citation type="submission" date="2020-02" db="EMBL/GenBank/DDBJ databases">
        <authorList>
            <person name="Meier V. D."/>
        </authorList>
    </citation>
    <scope>NUCLEOTIDE SEQUENCE</scope>
    <source>
        <strain evidence="2">AVDCRST_MAG38</strain>
    </source>
</reference>
<feature type="compositionally biased region" description="Basic and acidic residues" evidence="1">
    <location>
        <begin position="50"/>
        <end position="76"/>
    </location>
</feature>
<accession>A0A6J4RDJ0</accession>
<dbReference type="AlphaFoldDB" id="A0A6J4RDJ0"/>
<protein>
    <submittedName>
        <fullName evidence="2">Uncharacterized protein</fullName>
    </submittedName>
</protein>
<evidence type="ECO:0000256" key="1">
    <source>
        <dbReference type="SAM" id="MobiDB-lite"/>
    </source>
</evidence>
<organism evidence="2">
    <name type="scientific">uncultured Solirubrobacteraceae bacterium</name>
    <dbReference type="NCBI Taxonomy" id="1162706"/>
    <lineage>
        <taxon>Bacteria</taxon>
        <taxon>Bacillati</taxon>
        <taxon>Actinomycetota</taxon>
        <taxon>Thermoleophilia</taxon>
        <taxon>Solirubrobacterales</taxon>
        <taxon>Solirubrobacteraceae</taxon>
        <taxon>environmental samples</taxon>
    </lineage>
</organism>
<dbReference type="EMBL" id="CADCVJ010000046">
    <property type="protein sequence ID" value="CAA9466066.1"/>
    <property type="molecule type" value="Genomic_DNA"/>
</dbReference>
<name>A0A6J4RDJ0_9ACTN</name>
<proteinExistence type="predicted"/>
<sequence>MPARDSLPRRLAAVASVVVGLGLIGASADGVMALESDLEAATAPAVPSRLAEDRAPGERDGRCRRSEYRAPRSPEV</sequence>
<gene>
    <name evidence="2" type="ORF">AVDCRST_MAG38-715</name>
</gene>